<organism evidence="1 2">
    <name type="scientific">Actinoallomurus oryzae</name>
    <dbReference type="NCBI Taxonomy" id="502180"/>
    <lineage>
        <taxon>Bacteria</taxon>
        <taxon>Bacillati</taxon>
        <taxon>Actinomycetota</taxon>
        <taxon>Actinomycetes</taxon>
        <taxon>Streptosporangiales</taxon>
        <taxon>Thermomonosporaceae</taxon>
        <taxon>Actinoallomurus</taxon>
    </lineage>
</organism>
<proteinExistence type="predicted"/>
<evidence type="ECO:0000313" key="1">
    <source>
        <dbReference type="EMBL" id="GAA4518800.1"/>
    </source>
</evidence>
<comment type="caution">
    <text evidence="1">The sequence shown here is derived from an EMBL/GenBank/DDBJ whole genome shotgun (WGS) entry which is preliminary data.</text>
</comment>
<name>A0ABP8R5M1_9ACTN</name>
<evidence type="ECO:0000313" key="2">
    <source>
        <dbReference type="Proteomes" id="UP001500503"/>
    </source>
</evidence>
<accession>A0ABP8R5M1</accession>
<keyword evidence="2" id="KW-1185">Reference proteome</keyword>
<reference evidence="2" key="1">
    <citation type="journal article" date="2019" name="Int. J. Syst. Evol. Microbiol.">
        <title>The Global Catalogue of Microorganisms (GCM) 10K type strain sequencing project: providing services to taxonomists for standard genome sequencing and annotation.</title>
        <authorList>
            <consortium name="The Broad Institute Genomics Platform"/>
            <consortium name="The Broad Institute Genome Sequencing Center for Infectious Disease"/>
            <person name="Wu L."/>
            <person name="Ma J."/>
        </authorList>
    </citation>
    <scope>NUCLEOTIDE SEQUENCE [LARGE SCALE GENOMIC DNA]</scope>
    <source>
        <strain evidence="2">JCM 17933</strain>
    </source>
</reference>
<dbReference type="EMBL" id="BAABHF010000061">
    <property type="protein sequence ID" value="GAA4518800.1"/>
    <property type="molecule type" value="Genomic_DNA"/>
</dbReference>
<gene>
    <name evidence="1" type="ORF">GCM10023191_093460</name>
</gene>
<dbReference type="RefSeq" id="WP_329261719.1">
    <property type="nucleotide sequence ID" value="NZ_BAABHF010000061.1"/>
</dbReference>
<dbReference type="Proteomes" id="UP001500503">
    <property type="component" value="Unassembled WGS sequence"/>
</dbReference>
<protein>
    <submittedName>
        <fullName evidence="1">Uncharacterized protein</fullName>
    </submittedName>
</protein>
<sequence>MSHLRKGLALILLALVGWLVAFGAVGAVSASASTDTSATTKSSSSLCC</sequence>